<dbReference type="KEGG" id="mne:D174_17295"/>
<dbReference type="eggNOG" id="ENOG5033V64">
    <property type="taxonomic scope" value="Bacteria"/>
</dbReference>
<organism evidence="1 2">
    <name type="scientific">Mycolicibacterium neoaurum VKM Ac-1815D</name>
    <dbReference type="NCBI Taxonomy" id="700508"/>
    <lineage>
        <taxon>Bacteria</taxon>
        <taxon>Bacillati</taxon>
        <taxon>Actinomycetota</taxon>
        <taxon>Actinomycetes</taxon>
        <taxon>Mycobacteriales</taxon>
        <taxon>Mycobacteriaceae</taxon>
        <taxon>Mycolicibacterium</taxon>
    </lineage>
</organism>
<accession>V5XDX0</accession>
<dbReference type="Proteomes" id="UP000018763">
    <property type="component" value="Chromosome"/>
</dbReference>
<keyword evidence="2" id="KW-1185">Reference proteome</keyword>
<dbReference type="HOGENOM" id="CLU_743509_0_0_11"/>
<reference evidence="1 2" key="1">
    <citation type="journal article" date="2014" name="Genome Announc.">
        <title>Complete Genome Sequence of Sterol-Transforming Mycobacterium neoaurum Strain VKM Ac-1815D.</title>
        <authorList>
            <person name="Shtratnikova V.Y."/>
            <person name="Bragin E.Y."/>
            <person name="Dovbnya D.V."/>
            <person name="Pekov Y.A."/>
            <person name="Schelkunov M.I."/>
            <person name="Strizhov N."/>
            <person name="Ivashina T.V."/>
            <person name="Ashapkin V.V."/>
            <person name="Donova M.V."/>
        </authorList>
    </citation>
    <scope>NUCLEOTIDE SEQUENCE [LARGE SCALE GENOMIC DNA]</scope>
    <source>
        <strain evidence="1 2">VKM Ac-1815D</strain>
    </source>
</reference>
<dbReference type="EMBL" id="CP006936">
    <property type="protein sequence ID" value="AHC26207.1"/>
    <property type="molecule type" value="Genomic_DNA"/>
</dbReference>
<evidence type="ECO:0000313" key="1">
    <source>
        <dbReference type="EMBL" id="AHC26207.1"/>
    </source>
</evidence>
<dbReference type="GeneID" id="43451221"/>
<dbReference type="RefSeq" id="WP_019511530.1">
    <property type="nucleotide sequence ID" value="NC_023036.2"/>
</dbReference>
<sequence length="352" mass="36230">MKLVAQDGLWTTGGAPAEPPAVAVLEVTGAVLAWTVDDPAAPVHLTFTDIGAADWLWRVVGASGHVALAAAVGDAVPEPSAVIDVPGVALAVEALAPLRRLALGHWLRRWWPASMRDSIVGLDAVVLDAEIATLTAAAQDFFVEDTFDSDVEELLRPHRAALAGLGSSADPRITELLQSCAELMDLPDPADVPIPGRRDDYALAAGGVGTVAQASIAGGTASISWGAVPPSVFDAAEDTVDWAVHADGAGRVVLTVRAAVTAPSDGIAVRFRSDGITADAVLAADGTATVELAIAEPAAWNHDWSAASLTVGGPATEDRAARDRIRAFVRGRLRGGAPDAFLAEVLAAESDY</sequence>
<name>V5XDX0_MYCNE</name>
<evidence type="ECO:0000313" key="2">
    <source>
        <dbReference type="Proteomes" id="UP000018763"/>
    </source>
</evidence>
<dbReference type="AlphaFoldDB" id="V5XDX0"/>
<protein>
    <submittedName>
        <fullName evidence="1">Uncharacterized protein</fullName>
    </submittedName>
</protein>
<gene>
    <name evidence="1" type="ORF">D174_17295</name>
</gene>
<proteinExistence type="predicted"/>